<dbReference type="PANTHER" id="PTHR45671:SF5">
    <property type="entry name" value="PHOSPHATE CARRIER PROTEIN, MITOCHONDRIAL"/>
    <property type="match status" value="1"/>
</dbReference>
<dbReference type="GO" id="GO:1990547">
    <property type="term" value="P:mitochondrial phosphate ion transmembrane transport"/>
    <property type="evidence" value="ECO:0007669"/>
    <property type="project" value="InterPro"/>
</dbReference>
<dbReference type="GO" id="GO:0005315">
    <property type="term" value="F:phosphate transmembrane transporter activity"/>
    <property type="evidence" value="ECO:0007669"/>
    <property type="project" value="InterPro"/>
</dbReference>
<dbReference type="InterPro" id="IPR044677">
    <property type="entry name" value="SLC25A3/Pic2/Mir1-like"/>
</dbReference>
<reference evidence="9" key="1">
    <citation type="submission" date="2016-11" db="UniProtKB">
        <authorList>
            <consortium name="WormBaseParasite"/>
        </authorList>
    </citation>
    <scope>IDENTIFICATION</scope>
</reference>
<keyword evidence="6" id="KW-0472">Membrane</keyword>
<dbReference type="InterPro" id="IPR018108">
    <property type="entry name" value="MCP_transmembrane"/>
</dbReference>
<keyword evidence="7" id="KW-0496">Mitochondrion</keyword>
<evidence type="ECO:0000256" key="7">
    <source>
        <dbReference type="ARBA" id="ARBA00023128"/>
    </source>
</evidence>
<dbReference type="Proteomes" id="UP000095282">
    <property type="component" value="Unplaced"/>
</dbReference>
<comment type="similarity">
    <text evidence="2">Belongs to the mitochondrial carrier (TC 2.A.29) family.</text>
</comment>
<dbReference type="eggNOG" id="KOG0767">
    <property type="taxonomic scope" value="Eukaryota"/>
</dbReference>
<comment type="subcellular location">
    <subcellularLocation>
        <location evidence="1">Mitochondrion inner membrane</location>
        <topology evidence="1">Multi-pass membrane protein</topology>
    </subcellularLocation>
</comment>
<dbReference type="Pfam" id="PF00153">
    <property type="entry name" value="Mito_carr"/>
    <property type="match status" value="1"/>
</dbReference>
<protein>
    <submittedName>
        <fullName evidence="9">Solute carrier family 25 member 48</fullName>
    </submittedName>
</protein>
<keyword evidence="3" id="KW-0813">Transport</keyword>
<keyword evidence="6" id="KW-0812">Transmembrane</keyword>
<evidence type="ECO:0000313" key="9">
    <source>
        <dbReference type="WBParaSite" id="Csp11.Scaffold629.g15289.t1"/>
    </source>
</evidence>
<organism evidence="8 9">
    <name type="scientific">Caenorhabditis tropicalis</name>
    <dbReference type="NCBI Taxonomy" id="1561998"/>
    <lineage>
        <taxon>Eukaryota</taxon>
        <taxon>Metazoa</taxon>
        <taxon>Ecdysozoa</taxon>
        <taxon>Nematoda</taxon>
        <taxon>Chromadorea</taxon>
        <taxon>Rhabditida</taxon>
        <taxon>Rhabditina</taxon>
        <taxon>Rhabditomorpha</taxon>
        <taxon>Rhabditoidea</taxon>
        <taxon>Rhabditidae</taxon>
        <taxon>Peloderinae</taxon>
        <taxon>Caenorhabditis</taxon>
    </lineage>
</organism>
<dbReference type="WBParaSite" id="Csp11.Scaffold629.g15289.t1">
    <property type="protein sequence ID" value="Csp11.Scaffold629.g15289.t1"/>
    <property type="gene ID" value="Csp11.Scaffold629.g15289"/>
</dbReference>
<sequence>MGLFHDVCEAAQKNGVSIPSATSVVRTAHCSSPSAVGAPVVFGTSKFYALCALGGSLSCGLTHFAITPLDIVKCRIQKMRL</sequence>
<evidence type="ECO:0000256" key="3">
    <source>
        <dbReference type="ARBA" id="ARBA00022448"/>
    </source>
</evidence>
<dbReference type="STRING" id="1561998.A0A1I7U6A3"/>
<keyword evidence="5" id="KW-0999">Mitochondrion inner membrane</keyword>
<dbReference type="GO" id="GO:0005743">
    <property type="term" value="C:mitochondrial inner membrane"/>
    <property type="evidence" value="ECO:0007669"/>
    <property type="project" value="UniProtKB-SubCell"/>
</dbReference>
<evidence type="ECO:0000256" key="5">
    <source>
        <dbReference type="ARBA" id="ARBA00022792"/>
    </source>
</evidence>
<dbReference type="AlphaFoldDB" id="A0A1I7U6A3"/>
<evidence type="ECO:0000256" key="6">
    <source>
        <dbReference type="ARBA" id="ARBA00022989"/>
    </source>
</evidence>
<name>A0A1I7U6A3_9PELO</name>
<keyword evidence="6" id="KW-1133">Transmembrane helix</keyword>
<evidence type="ECO:0000256" key="1">
    <source>
        <dbReference type="ARBA" id="ARBA00004448"/>
    </source>
</evidence>
<proteinExistence type="inferred from homology"/>
<evidence type="ECO:0000256" key="4">
    <source>
        <dbReference type="ARBA" id="ARBA00022737"/>
    </source>
</evidence>
<accession>A0A1I7U6A3</accession>
<dbReference type="PANTHER" id="PTHR45671">
    <property type="entry name" value="SOLUTE CARRIER FAMILY 25 (MITOCHONDRIAL CARRIER PHOSPHATE CARRIER), MEMBER 3, LIKE-RELATED-RELATED"/>
    <property type="match status" value="1"/>
</dbReference>
<evidence type="ECO:0000256" key="2">
    <source>
        <dbReference type="ARBA" id="ARBA00006375"/>
    </source>
</evidence>
<evidence type="ECO:0000313" key="8">
    <source>
        <dbReference type="Proteomes" id="UP000095282"/>
    </source>
</evidence>
<keyword evidence="4" id="KW-0677">Repeat</keyword>
<keyword evidence="8" id="KW-1185">Reference proteome</keyword>